<dbReference type="PANTHER" id="PTHR33337">
    <property type="entry name" value="GFA DOMAIN-CONTAINING PROTEIN"/>
    <property type="match status" value="1"/>
</dbReference>
<sequence length="146" mass="15391">MTHALEGGCLCSSVRYSAKAQPVMVGHCYCVDCRKSSGTSHCTHAAVPDASLSMSGELRFYERPADSGNLVSRGFCPACGSAILSRNSGMPGMTFIRVSSLDDPEAVEPQMTVYAARAPSWAVLDRAKPVFDIMPEGGPEAAMPAS</sequence>
<organism evidence="6 7">
    <name type="scientific">Sphingobium cyanobacteriorum</name>
    <dbReference type="NCBI Taxonomy" id="3063954"/>
    <lineage>
        <taxon>Bacteria</taxon>
        <taxon>Pseudomonadati</taxon>
        <taxon>Pseudomonadota</taxon>
        <taxon>Alphaproteobacteria</taxon>
        <taxon>Sphingomonadales</taxon>
        <taxon>Sphingomonadaceae</taxon>
        <taxon>Sphingobium</taxon>
    </lineage>
</organism>
<dbReference type="PROSITE" id="PS51891">
    <property type="entry name" value="CENP_V_GFA"/>
    <property type="match status" value="1"/>
</dbReference>
<proteinExistence type="inferred from homology"/>
<name>A0ABT8ZSV6_9SPHN</name>
<dbReference type="Proteomes" id="UP001176471">
    <property type="component" value="Unassembled WGS sequence"/>
</dbReference>
<accession>A0ABT8ZSV6</accession>
<dbReference type="InterPro" id="IPR006913">
    <property type="entry name" value="CENP-V/GFA"/>
</dbReference>
<dbReference type="PANTHER" id="PTHR33337:SF40">
    <property type="entry name" value="CENP-V_GFA DOMAIN-CONTAINING PROTEIN-RELATED"/>
    <property type="match status" value="1"/>
</dbReference>
<evidence type="ECO:0000256" key="1">
    <source>
        <dbReference type="ARBA" id="ARBA00005495"/>
    </source>
</evidence>
<dbReference type="EMBL" id="JAUQOM010000018">
    <property type="protein sequence ID" value="MDO7837188.1"/>
    <property type="molecule type" value="Genomic_DNA"/>
</dbReference>
<keyword evidence="7" id="KW-1185">Reference proteome</keyword>
<protein>
    <submittedName>
        <fullName evidence="6">GFA family protein</fullName>
    </submittedName>
</protein>
<keyword evidence="3" id="KW-0862">Zinc</keyword>
<evidence type="ECO:0000313" key="6">
    <source>
        <dbReference type="EMBL" id="MDO7837188.1"/>
    </source>
</evidence>
<evidence type="ECO:0000256" key="2">
    <source>
        <dbReference type="ARBA" id="ARBA00022723"/>
    </source>
</evidence>
<dbReference type="InterPro" id="IPR011057">
    <property type="entry name" value="Mss4-like_sf"/>
</dbReference>
<evidence type="ECO:0000256" key="3">
    <source>
        <dbReference type="ARBA" id="ARBA00022833"/>
    </source>
</evidence>
<comment type="similarity">
    <text evidence="1">Belongs to the Gfa family.</text>
</comment>
<reference evidence="6" key="1">
    <citation type="submission" date="2023-07" db="EMBL/GenBank/DDBJ databases">
        <title>Bacterial whole genome sequence for Sphingobium sp. HBC34.</title>
        <authorList>
            <person name="Le V."/>
            <person name="Ko S.-R."/>
            <person name="Ahn C.-Y."/>
            <person name="Oh H.-M."/>
        </authorList>
    </citation>
    <scope>NUCLEOTIDE SEQUENCE</scope>
    <source>
        <strain evidence="6">HBC34</strain>
    </source>
</reference>
<dbReference type="RefSeq" id="WP_304537490.1">
    <property type="nucleotide sequence ID" value="NZ_JAUQOM010000018.1"/>
</dbReference>
<keyword evidence="4" id="KW-0456">Lyase</keyword>
<feature type="domain" description="CENP-V/GFA" evidence="5">
    <location>
        <begin position="5"/>
        <end position="122"/>
    </location>
</feature>
<dbReference type="Pfam" id="PF04828">
    <property type="entry name" value="GFA"/>
    <property type="match status" value="1"/>
</dbReference>
<keyword evidence="2" id="KW-0479">Metal-binding</keyword>
<evidence type="ECO:0000256" key="4">
    <source>
        <dbReference type="ARBA" id="ARBA00023239"/>
    </source>
</evidence>
<dbReference type="Gene3D" id="3.90.1590.10">
    <property type="entry name" value="glutathione-dependent formaldehyde- activating enzyme (gfa)"/>
    <property type="match status" value="1"/>
</dbReference>
<evidence type="ECO:0000259" key="5">
    <source>
        <dbReference type="PROSITE" id="PS51891"/>
    </source>
</evidence>
<evidence type="ECO:0000313" key="7">
    <source>
        <dbReference type="Proteomes" id="UP001176471"/>
    </source>
</evidence>
<dbReference type="SUPFAM" id="SSF51316">
    <property type="entry name" value="Mss4-like"/>
    <property type="match status" value="1"/>
</dbReference>
<gene>
    <name evidence="6" type="ORF">Q4610_19265</name>
</gene>
<comment type="caution">
    <text evidence="6">The sequence shown here is derived from an EMBL/GenBank/DDBJ whole genome shotgun (WGS) entry which is preliminary data.</text>
</comment>